<reference evidence="1" key="1">
    <citation type="submission" date="2023-05" db="EMBL/GenBank/DDBJ databases">
        <title>Nepenthes gracilis genome sequencing.</title>
        <authorList>
            <person name="Fukushima K."/>
        </authorList>
    </citation>
    <scope>NUCLEOTIDE SEQUENCE</scope>
    <source>
        <strain evidence="1">SING2019-196</strain>
    </source>
</reference>
<name>A0AAD3SDT6_NEPGR</name>
<organism evidence="1 2">
    <name type="scientific">Nepenthes gracilis</name>
    <name type="common">Slender pitcher plant</name>
    <dbReference type="NCBI Taxonomy" id="150966"/>
    <lineage>
        <taxon>Eukaryota</taxon>
        <taxon>Viridiplantae</taxon>
        <taxon>Streptophyta</taxon>
        <taxon>Embryophyta</taxon>
        <taxon>Tracheophyta</taxon>
        <taxon>Spermatophyta</taxon>
        <taxon>Magnoliopsida</taxon>
        <taxon>eudicotyledons</taxon>
        <taxon>Gunneridae</taxon>
        <taxon>Pentapetalae</taxon>
        <taxon>Caryophyllales</taxon>
        <taxon>Nepenthaceae</taxon>
        <taxon>Nepenthes</taxon>
    </lineage>
</organism>
<evidence type="ECO:0000313" key="1">
    <source>
        <dbReference type="EMBL" id="GMH09292.1"/>
    </source>
</evidence>
<accession>A0AAD3SDT6</accession>
<sequence>MVDLRKPVGEIVTLLDSGAPSVQVIKEVVEPAPSVQIPERNIELESAIFSGLPSLSEIPIESRIEDASRAVVIDDSDQLDHLQDRTQEMALAFDVSFENVVNLSIELAEIQP</sequence>
<dbReference type="Proteomes" id="UP001279734">
    <property type="component" value="Unassembled WGS sequence"/>
</dbReference>
<keyword evidence="2" id="KW-1185">Reference proteome</keyword>
<comment type="caution">
    <text evidence="1">The sequence shown here is derived from an EMBL/GenBank/DDBJ whole genome shotgun (WGS) entry which is preliminary data.</text>
</comment>
<dbReference type="EMBL" id="BSYO01000009">
    <property type="protein sequence ID" value="GMH09292.1"/>
    <property type="molecule type" value="Genomic_DNA"/>
</dbReference>
<evidence type="ECO:0000313" key="2">
    <source>
        <dbReference type="Proteomes" id="UP001279734"/>
    </source>
</evidence>
<protein>
    <submittedName>
        <fullName evidence="1">Uncharacterized protein</fullName>
    </submittedName>
</protein>
<dbReference type="AlphaFoldDB" id="A0AAD3SDT6"/>
<gene>
    <name evidence="1" type="ORF">Nepgr_011133</name>
</gene>
<proteinExistence type="predicted"/>